<dbReference type="EMBL" id="JAQZSM010000022">
    <property type="protein sequence ID" value="MDD7972979.1"/>
    <property type="molecule type" value="Genomic_DNA"/>
</dbReference>
<evidence type="ECO:0000313" key="3">
    <source>
        <dbReference type="Proteomes" id="UP001431784"/>
    </source>
</evidence>
<gene>
    <name evidence="2" type="ORF">PUT78_17980</name>
</gene>
<dbReference type="Proteomes" id="UP001431784">
    <property type="component" value="Unassembled WGS sequence"/>
</dbReference>
<keyword evidence="3" id="KW-1185">Reference proteome</keyword>
<evidence type="ECO:0000256" key="1">
    <source>
        <dbReference type="SAM" id="MobiDB-lite"/>
    </source>
</evidence>
<name>A0ABT5TDC0_9RHOB</name>
<reference evidence="2" key="1">
    <citation type="submission" date="2023-02" db="EMBL/GenBank/DDBJ databases">
        <title>Description of Roseinatronobacter alkalisoli sp. nov., an alkaliphilic bacerium isolated from soda soil.</title>
        <authorList>
            <person name="Wei W."/>
        </authorList>
    </citation>
    <scope>NUCLEOTIDE SEQUENCE</scope>
    <source>
        <strain evidence="2">HJB301</strain>
    </source>
</reference>
<comment type="caution">
    <text evidence="2">The sequence shown here is derived from an EMBL/GenBank/DDBJ whole genome shotgun (WGS) entry which is preliminary data.</text>
</comment>
<feature type="region of interest" description="Disordered" evidence="1">
    <location>
        <begin position="198"/>
        <end position="237"/>
    </location>
</feature>
<organism evidence="2 3">
    <name type="scientific">Roseinatronobacter alkalisoli</name>
    <dbReference type="NCBI Taxonomy" id="3028235"/>
    <lineage>
        <taxon>Bacteria</taxon>
        <taxon>Pseudomonadati</taxon>
        <taxon>Pseudomonadota</taxon>
        <taxon>Alphaproteobacteria</taxon>
        <taxon>Rhodobacterales</taxon>
        <taxon>Paracoccaceae</taxon>
        <taxon>Roseinatronobacter</taxon>
    </lineage>
</organism>
<accession>A0ABT5TDC0</accession>
<proteinExistence type="predicted"/>
<evidence type="ECO:0000313" key="2">
    <source>
        <dbReference type="EMBL" id="MDD7972979.1"/>
    </source>
</evidence>
<dbReference type="RefSeq" id="WP_274353654.1">
    <property type="nucleotide sequence ID" value="NZ_JAQZSM010000022.1"/>
</dbReference>
<protein>
    <recommendedName>
        <fullName evidence="4">RHS repeat-associated core domain-containing protein</fullName>
    </recommendedName>
</protein>
<feature type="compositionally biased region" description="Acidic residues" evidence="1">
    <location>
        <begin position="223"/>
        <end position="237"/>
    </location>
</feature>
<sequence>MPEIFATEPFEVTQHGVGTNRYSYSFNDPVNKLDPNGNEAFVVISGNGSRSMWAYDHASIVVVNQGGPNAIYDPNGSFMPTSEGVKSRSVMGTRELLGGGDAISNFGSFLSYQTGDGTNPVAIYGLNTSPTQDEILIGWVLNSAGGTFLYCATACSDAIREIPEFSDLSGSMFPQRLAREMQSLVATGRVREVKEFEPRQLFGQATSPNDGASMLIDDRSDRDSDDSGDSDDYMQNK</sequence>
<evidence type="ECO:0008006" key="4">
    <source>
        <dbReference type="Google" id="ProtNLM"/>
    </source>
</evidence>